<dbReference type="Gene3D" id="3.20.20.80">
    <property type="entry name" value="Glycosidases"/>
    <property type="match status" value="1"/>
</dbReference>
<reference evidence="2" key="1">
    <citation type="submission" date="2021-02" db="EMBL/GenBank/DDBJ databases">
        <title>First Annotated Genome of the Yellow-green Alga Tribonema minus.</title>
        <authorList>
            <person name="Mahan K.M."/>
        </authorList>
    </citation>
    <scope>NUCLEOTIDE SEQUENCE</scope>
    <source>
        <strain evidence="2">UTEX B ZZ1240</strain>
    </source>
</reference>
<keyword evidence="3" id="KW-1185">Reference proteome</keyword>
<feature type="non-terminal residue" evidence="2">
    <location>
        <position position="340"/>
    </location>
</feature>
<sequence>MARFSHLAPWCCVVLGIVQGAELALTSVPPLPAIEPTVAAPVPGATTPPLGPNAEPAFEGNVAPALGPHMAPAGHGDTNCTRLGIRHPDPNNKACCKASCGAQCGTSTCQTAGMWQCCGYAILAANRPCSMYDPPCVRAALLPSTPRVTPAPVPPPVCGQLGGLLSADQASCCPAACGACGGLGCAQRAGGAAQCCGSTIQANSTSCGAPAAAPPCVISAAPCPAGVCSGSIAREVALGLYTSALTPLQREALYGVDFQYVLRFQSIFNLNYTDIAKYLDQRFTPILNIEFQSPDDRTMTGAPVLPFLVRGYYDKYLVAFADECVAAGRPFWIRTLHEFN</sequence>
<dbReference type="AlphaFoldDB" id="A0A835YR26"/>
<dbReference type="EMBL" id="JAFCMP010000515">
    <property type="protein sequence ID" value="KAG5178477.1"/>
    <property type="molecule type" value="Genomic_DNA"/>
</dbReference>
<gene>
    <name evidence="2" type="ORF">JKP88DRAFT_248140</name>
</gene>
<feature type="signal peptide" evidence="1">
    <location>
        <begin position="1"/>
        <end position="20"/>
    </location>
</feature>
<accession>A0A835YR26</accession>
<protein>
    <submittedName>
        <fullName evidence="2">Uncharacterized protein</fullName>
    </submittedName>
</protein>
<evidence type="ECO:0000256" key="1">
    <source>
        <dbReference type="SAM" id="SignalP"/>
    </source>
</evidence>
<dbReference type="Proteomes" id="UP000664859">
    <property type="component" value="Unassembled WGS sequence"/>
</dbReference>
<feature type="chain" id="PRO_5032945063" evidence="1">
    <location>
        <begin position="21"/>
        <end position="340"/>
    </location>
</feature>
<evidence type="ECO:0000313" key="2">
    <source>
        <dbReference type="EMBL" id="KAG5178477.1"/>
    </source>
</evidence>
<keyword evidence="1" id="KW-0732">Signal</keyword>
<name>A0A835YR26_9STRA</name>
<proteinExistence type="predicted"/>
<evidence type="ECO:0000313" key="3">
    <source>
        <dbReference type="Proteomes" id="UP000664859"/>
    </source>
</evidence>
<comment type="caution">
    <text evidence="2">The sequence shown here is derived from an EMBL/GenBank/DDBJ whole genome shotgun (WGS) entry which is preliminary data.</text>
</comment>
<organism evidence="2 3">
    <name type="scientific">Tribonema minus</name>
    <dbReference type="NCBI Taxonomy" id="303371"/>
    <lineage>
        <taxon>Eukaryota</taxon>
        <taxon>Sar</taxon>
        <taxon>Stramenopiles</taxon>
        <taxon>Ochrophyta</taxon>
        <taxon>PX clade</taxon>
        <taxon>Xanthophyceae</taxon>
        <taxon>Tribonematales</taxon>
        <taxon>Tribonemataceae</taxon>
        <taxon>Tribonema</taxon>
    </lineage>
</organism>